<evidence type="ECO:0000256" key="11">
    <source>
        <dbReference type="ARBA" id="ARBA00023288"/>
    </source>
</evidence>
<evidence type="ECO:0000256" key="4">
    <source>
        <dbReference type="ARBA" id="ARBA00011529"/>
    </source>
</evidence>
<accession>A0A1Y6JX89</accession>
<gene>
    <name evidence="15" type="ORF">LZ3411_0681</name>
    <name evidence="14" type="ORF">LZY01_14760</name>
</gene>
<dbReference type="AlphaFoldDB" id="A0A1Y6JX89"/>
<reference evidence="15" key="2">
    <citation type="submission" date="2017-05" db="EMBL/GenBank/DDBJ databases">
        <authorList>
            <person name="Song R."/>
            <person name="Chenine A.L."/>
            <person name="Ruprecht R.M."/>
        </authorList>
    </citation>
    <scope>NUCLEOTIDE SEQUENCE</scope>
    <source>
        <strain evidence="15">ACA-DC 3411</strain>
    </source>
</reference>
<evidence type="ECO:0000256" key="8">
    <source>
        <dbReference type="ARBA" id="ARBA00022729"/>
    </source>
</evidence>
<dbReference type="Proteomes" id="UP000321794">
    <property type="component" value="Unassembled WGS sequence"/>
</dbReference>
<evidence type="ECO:0000256" key="3">
    <source>
        <dbReference type="ARBA" id="ARBA00008725"/>
    </source>
</evidence>
<reference evidence="14 17" key="3">
    <citation type="submission" date="2019-07" db="EMBL/GenBank/DDBJ databases">
        <title>Whole genome shotgun sequence of Lactobacillus zymae NBRC 107157.</title>
        <authorList>
            <person name="Hosoyama A."/>
            <person name="Uohara A."/>
            <person name="Ohji S."/>
            <person name="Ichikawa N."/>
        </authorList>
    </citation>
    <scope>NUCLEOTIDE SEQUENCE [LARGE SCALE GENOMIC DNA]</scope>
    <source>
        <strain evidence="14 17">NBRC 107157</strain>
    </source>
</reference>
<dbReference type="InterPro" id="IPR050811">
    <property type="entry name" value="Phosphate_ABC_transporter"/>
</dbReference>
<dbReference type="InterPro" id="IPR011862">
    <property type="entry name" value="Phos-bd"/>
</dbReference>
<evidence type="ECO:0000256" key="10">
    <source>
        <dbReference type="ARBA" id="ARBA00023139"/>
    </source>
</evidence>
<keyword evidence="8" id="KW-0732">Signal</keyword>
<dbReference type="KEGG" id="lzy:LZ3411_0681"/>
<keyword evidence="10 12" id="KW-0564">Palmitate</keyword>
<comment type="function">
    <text evidence="1">Part of the ABC transporter complex PstSACB involved in phosphate import.</text>
</comment>
<evidence type="ECO:0000313" key="15">
    <source>
        <dbReference type="EMBL" id="SMS13731.1"/>
    </source>
</evidence>
<proteinExistence type="inferred from homology"/>
<keyword evidence="11 12" id="KW-0449">Lipoprotein</keyword>
<keyword evidence="17" id="KW-1185">Reference proteome</keyword>
<dbReference type="GO" id="GO:0006817">
    <property type="term" value="P:phosphate ion transport"/>
    <property type="evidence" value="ECO:0007669"/>
    <property type="project" value="UniProtKB-UniRule"/>
</dbReference>
<dbReference type="EMBL" id="BJZK01000017">
    <property type="protein sequence ID" value="GEO72308.1"/>
    <property type="molecule type" value="Genomic_DNA"/>
</dbReference>
<dbReference type="Proteomes" id="UP000195412">
    <property type="component" value="Chromosome I"/>
</dbReference>
<comment type="subunit">
    <text evidence="4 12">The complex is composed of two ATP-binding proteins (PstB), two transmembrane proteins (PstC and PstA) and a solute-binding protein (PstS).</text>
</comment>
<feature type="domain" description="PBP" evidence="13">
    <location>
        <begin position="27"/>
        <end position="259"/>
    </location>
</feature>
<evidence type="ECO:0000256" key="6">
    <source>
        <dbReference type="ARBA" id="ARBA00022475"/>
    </source>
</evidence>
<dbReference type="CDD" id="cd13653">
    <property type="entry name" value="PBP2_phosphate_like_1"/>
    <property type="match status" value="1"/>
</dbReference>
<evidence type="ECO:0000256" key="5">
    <source>
        <dbReference type="ARBA" id="ARBA00022448"/>
    </source>
</evidence>
<dbReference type="SUPFAM" id="SSF53850">
    <property type="entry name" value="Periplasmic binding protein-like II"/>
    <property type="match status" value="1"/>
</dbReference>
<dbReference type="GO" id="GO:0005886">
    <property type="term" value="C:plasma membrane"/>
    <property type="evidence" value="ECO:0007669"/>
    <property type="project" value="UniProtKB-SubCell"/>
</dbReference>
<comment type="function">
    <text evidence="12">Involved in the system for phosphate transport across the cytoplasmic membrane.</text>
</comment>
<evidence type="ECO:0000313" key="16">
    <source>
        <dbReference type="Proteomes" id="UP000195412"/>
    </source>
</evidence>
<evidence type="ECO:0000259" key="13">
    <source>
        <dbReference type="Pfam" id="PF12849"/>
    </source>
</evidence>
<dbReference type="NCBIfam" id="TIGR02136">
    <property type="entry name" value="ptsS_2"/>
    <property type="match status" value="1"/>
</dbReference>
<evidence type="ECO:0000313" key="14">
    <source>
        <dbReference type="EMBL" id="GEO72308.1"/>
    </source>
</evidence>
<organism evidence="15 16">
    <name type="scientific">Levilactobacillus zymae</name>
    <dbReference type="NCBI Taxonomy" id="267363"/>
    <lineage>
        <taxon>Bacteria</taxon>
        <taxon>Bacillati</taxon>
        <taxon>Bacillota</taxon>
        <taxon>Bacilli</taxon>
        <taxon>Lactobacillales</taxon>
        <taxon>Lactobacillaceae</taxon>
        <taxon>Levilactobacillus</taxon>
    </lineage>
</organism>
<evidence type="ECO:0000313" key="17">
    <source>
        <dbReference type="Proteomes" id="UP000321794"/>
    </source>
</evidence>
<dbReference type="InterPro" id="IPR024370">
    <property type="entry name" value="PBP_domain"/>
</dbReference>
<dbReference type="RefSeq" id="WP_057731144.1">
    <property type="nucleotide sequence ID" value="NZ_BJZK01000017.1"/>
</dbReference>
<keyword evidence="9" id="KW-0472">Membrane</keyword>
<protein>
    <recommendedName>
        <fullName evidence="12">Phosphate-binding protein</fullName>
    </recommendedName>
</protein>
<evidence type="ECO:0000256" key="1">
    <source>
        <dbReference type="ARBA" id="ARBA00002841"/>
    </source>
</evidence>
<evidence type="ECO:0000256" key="7">
    <source>
        <dbReference type="ARBA" id="ARBA00022592"/>
    </source>
</evidence>
<comment type="subcellular location">
    <subcellularLocation>
        <location evidence="2 12">Cell membrane</location>
        <topology evidence="2 12">Lipid-anchor</topology>
    </subcellularLocation>
</comment>
<keyword evidence="6 12" id="KW-1003">Cell membrane</keyword>
<dbReference type="EMBL" id="LT854705">
    <property type="protein sequence ID" value="SMS13731.1"/>
    <property type="molecule type" value="Genomic_DNA"/>
</dbReference>
<name>A0A1Y6JX89_9LACO</name>
<dbReference type="PANTHER" id="PTHR30570:SF4">
    <property type="entry name" value="PHOSPHATE-BINDING PROTEIN PSTS 1"/>
    <property type="match status" value="1"/>
</dbReference>
<evidence type="ECO:0000256" key="9">
    <source>
        <dbReference type="ARBA" id="ARBA00023136"/>
    </source>
</evidence>
<sequence>MTKRRWLQGLLLTILVALGIFAYQTRQVSQAGGSITAVGSTALQPLVEAAGEQYTADHLGTFINVQGGGTGTGLSQIQEGAVQIGDSDLFAAEQKGIRAKGLVDHRVAVVGITPIVNRKNGITHLTTKQLTAVFTGQVTNWKQVGGKNLPIVLINRAQGSGTRATFEQFGIAGHQAKTAQEQDSSGMVRQIVQTTPGAISYVAFSYVTKAVQAVSLNGVAPTEANVLDNHWKIWSYEHLYTKGQPTGLTKDFIAYVQSPTIQKTLVRQLGYLSPSQMHVTRDVNGQVTPIGGTHS</sequence>
<keyword evidence="7 12" id="KW-0592">Phosphate transport</keyword>
<dbReference type="PANTHER" id="PTHR30570">
    <property type="entry name" value="PERIPLASMIC PHOSPHATE BINDING COMPONENT OF PHOSPHATE ABC TRANSPORTER"/>
    <property type="match status" value="1"/>
</dbReference>
<comment type="similarity">
    <text evidence="3 12">Belongs to the PstS family.</text>
</comment>
<keyword evidence="5 12" id="KW-0813">Transport</keyword>
<dbReference type="Gene3D" id="3.40.190.10">
    <property type="entry name" value="Periplasmic binding protein-like II"/>
    <property type="match status" value="2"/>
</dbReference>
<dbReference type="GO" id="GO:0042301">
    <property type="term" value="F:phosphate ion binding"/>
    <property type="evidence" value="ECO:0007669"/>
    <property type="project" value="UniProtKB-UniRule"/>
</dbReference>
<dbReference type="Pfam" id="PF12849">
    <property type="entry name" value="PBP_like_2"/>
    <property type="match status" value="1"/>
</dbReference>
<dbReference type="OrthoDB" id="9790048at2"/>
<evidence type="ECO:0000256" key="2">
    <source>
        <dbReference type="ARBA" id="ARBA00004193"/>
    </source>
</evidence>
<evidence type="ECO:0000256" key="12">
    <source>
        <dbReference type="RuleBase" id="RU367119"/>
    </source>
</evidence>
<reference evidence="16" key="1">
    <citation type="submission" date="2017-05" db="EMBL/GenBank/DDBJ databases">
        <authorList>
            <person name="Papadimitriou K."/>
        </authorList>
    </citation>
    <scope>NUCLEOTIDE SEQUENCE [LARGE SCALE GENOMIC DNA]</scope>
    <source>
        <strain evidence="16">ACA-DC 3411</strain>
    </source>
</reference>